<reference evidence="1 2" key="1">
    <citation type="journal article" date="2015" name="Int. J. Syst. Evol. Microbiol.">
        <title>Carboxylicivirga linearis sp. nov., isolated from a sea cucumber culture pond.</title>
        <authorList>
            <person name="Wang F.Q."/>
            <person name="Zhou Y.X."/>
            <person name="Lin X.Z."/>
            <person name="Chen G.J."/>
            <person name="Du Z.J."/>
        </authorList>
    </citation>
    <scope>NUCLEOTIDE SEQUENCE [LARGE SCALE GENOMIC DNA]</scope>
    <source>
        <strain evidence="1 2">FB218</strain>
    </source>
</reference>
<dbReference type="RefSeq" id="WP_212215533.1">
    <property type="nucleotide sequence ID" value="NZ_JAGUCO010000004.1"/>
</dbReference>
<gene>
    <name evidence="1" type="ORF">KEM10_08350</name>
</gene>
<evidence type="ECO:0000313" key="2">
    <source>
        <dbReference type="Proteomes" id="UP000708576"/>
    </source>
</evidence>
<comment type="caution">
    <text evidence="1">The sequence shown here is derived from an EMBL/GenBank/DDBJ whole genome shotgun (WGS) entry which is preliminary data.</text>
</comment>
<organism evidence="1 2">
    <name type="scientific">Carboxylicivirga linearis</name>
    <dbReference type="NCBI Taxonomy" id="1628157"/>
    <lineage>
        <taxon>Bacteria</taxon>
        <taxon>Pseudomonadati</taxon>
        <taxon>Bacteroidota</taxon>
        <taxon>Bacteroidia</taxon>
        <taxon>Marinilabiliales</taxon>
        <taxon>Marinilabiliaceae</taxon>
        <taxon>Carboxylicivirga</taxon>
    </lineage>
</organism>
<accession>A0ABS5JUZ3</accession>
<dbReference type="InterPro" id="IPR046228">
    <property type="entry name" value="DUF6261"/>
</dbReference>
<sequence>MKILCLPCIENRQLQYLAEETIRICQPITTIQPALFKVKSNLDSFKNEIRKGYGQNKGKNELEKKRNRLITGLMHDVKAELFFPHSNSQLMVIKKALGIVKKFGSSISRLPIWEATSAIEMILNELHNLDKKVLNETAIYRWIPLIEEANEMYKQIEIQNSEEDDDTLQLVQTYSVVTKLIDSLENLYIFLFAYAEITENKSLKHAYSRIEELVESLD</sequence>
<dbReference type="Proteomes" id="UP000708576">
    <property type="component" value="Unassembled WGS sequence"/>
</dbReference>
<dbReference type="Pfam" id="PF19775">
    <property type="entry name" value="DUF6261"/>
    <property type="match status" value="1"/>
</dbReference>
<dbReference type="EMBL" id="JAGUCO010000004">
    <property type="protein sequence ID" value="MBS2098289.1"/>
    <property type="molecule type" value="Genomic_DNA"/>
</dbReference>
<proteinExistence type="predicted"/>
<name>A0ABS5JUZ3_9BACT</name>
<keyword evidence="2" id="KW-1185">Reference proteome</keyword>
<evidence type="ECO:0000313" key="1">
    <source>
        <dbReference type="EMBL" id="MBS2098289.1"/>
    </source>
</evidence>
<protein>
    <submittedName>
        <fullName evidence="1">Uncharacterized protein</fullName>
    </submittedName>
</protein>